<name>A0A6M4H0F9_9PROT</name>
<sequence length="95" mass="9854">MFQNREMKLIKLSIAATLALATFAAAGCATTESADTPKGARALPHELEATTGSNMRRRTPLATQGGDVTVINRDQLEKEGGGVSTNVAPSRSGAP</sequence>
<evidence type="ECO:0000313" key="4">
    <source>
        <dbReference type="Proteomes" id="UP000501534"/>
    </source>
</evidence>
<evidence type="ECO:0000256" key="1">
    <source>
        <dbReference type="SAM" id="MobiDB-lite"/>
    </source>
</evidence>
<proteinExistence type="predicted"/>
<dbReference type="EMBL" id="CP053069">
    <property type="protein sequence ID" value="QJR12822.1"/>
    <property type="molecule type" value="Genomic_DNA"/>
</dbReference>
<protein>
    <submittedName>
        <fullName evidence="3">Uncharacterized protein</fullName>
    </submittedName>
</protein>
<dbReference type="PROSITE" id="PS51257">
    <property type="entry name" value="PROKAR_LIPOPROTEIN"/>
    <property type="match status" value="1"/>
</dbReference>
<dbReference type="Proteomes" id="UP000501534">
    <property type="component" value="Chromosome"/>
</dbReference>
<feature type="signal peptide" evidence="2">
    <location>
        <begin position="1"/>
        <end position="26"/>
    </location>
</feature>
<gene>
    <name evidence="3" type="ORF">DSM104443_03915</name>
</gene>
<accession>A0A6M4H0F9</accession>
<evidence type="ECO:0000313" key="3">
    <source>
        <dbReference type="EMBL" id="QJR12822.1"/>
    </source>
</evidence>
<reference evidence="3 4" key="1">
    <citation type="submission" date="2020-04" db="EMBL/GenBank/DDBJ databases">
        <title>Usitatibacter rugosus gen. nov., sp. nov. and Usitatibacter palustris sp. nov., novel members of Usitatibacteraceae fam. nov. within the order Nitrosomonadales isolated from soil.</title>
        <authorList>
            <person name="Huber K.J."/>
            <person name="Neumann-Schaal M."/>
            <person name="Geppert A."/>
            <person name="Luckner M."/>
            <person name="Wanner G."/>
            <person name="Overmann J."/>
        </authorList>
    </citation>
    <scope>NUCLEOTIDE SEQUENCE [LARGE SCALE GENOMIC DNA]</scope>
    <source>
        <strain evidence="3 4">0125_3</strain>
    </source>
</reference>
<feature type="chain" id="PRO_5026876611" evidence="2">
    <location>
        <begin position="27"/>
        <end position="95"/>
    </location>
</feature>
<dbReference type="AlphaFoldDB" id="A0A6M4H0F9"/>
<keyword evidence="2" id="KW-0732">Signal</keyword>
<organism evidence="3 4">
    <name type="scientific">Usitatibacter rugosus</name>
    <dbReference type="NCBI Taxonomy" id="2732067"/>
    <lineage>
        <taxon>Bacteria</taxon>
        <taxon>Pseudomonadati</taxon>
        <taxon>Pseudomonadota</taxon>
        <taxon>Betaproteobacteria</taxon>
        <taxon>Nitrosomonadales</taxon>
        <taxon>Usitatibacteraceae</taxon>
        <taxon>Usitatibacter</taxon>
    </lineage>
</organism>
<feature type="region of interest" description="Disordered" evidence="1">
    <location>
        <begin position="75"/>
        <end position="95"/>
    </location>
</feature>
<evidence type="ECO:0000256" key="2">
    <source>
        <dbReference type="SAM" id="SignalP"/>
    </source>
</evidence>
<dbReference type="KEGG" id="uru:DSM104443_03915"/>
<keyword evidence="4" id="KW-1185">Reference proteome</keyword>